<dbReference type="HOGENOM" id="CLU_926289_0_0_2"/>
<dbReference type="PANTHER" id="PTHR43080">
    <property type="entry name" value="CBS DOMAIN-CONTAINING PROTEIN CBSX3, MITOCHONDRIAL"/>
    <property type="match status" value="1"/>
</dbReference>
<sequence length="296" mass="32594">MGPYKLTMSQREVLEALIRLYDERRRLIKSKEIAELVNKDEGTVRNIILSLKSLGLVESKTGPTGGYMPTLKAYEIIRGIPVQLPVKLKKAGKELDIPVTTIEILDMLNPEGCRAILRVQGRIRGEINVGDKVEIGPTKIANVRIEGEVTHIDLATKQIGIKITRLISVPRIPVGEIASIGNIITIEPDATIKDAAKLMIERRVKGLPVIDSRGRLIGIITQTDIAKAVAEGRIDATVKEYMSFPVITIRSDEDIGDAIELMNLRDIGRLVVTDSEGKPIGIITRTDILKFIAGLR</sequence>
<dbReference type="eggNOG" id="arCOG00610">
    <property type="taxonomic scope" value="Archaea"/>
</dbReference>
<evidence type="ECO:0000256" key="1">
    <source>
        <dbReference type="ARBA" id="ARBA00023122"/>
    </source>
</evidence>
<dbReference type="Gene3D" id="3.10.580.10">
    <property type="entry name" value="CBS-domain"/>
    <property type="match status" value="1"/>
</dbReference>
<dbReference type="Proteomes" id="UP000002593">
    <property type="component" value="Chromosome"/>
</dbReference>
<dbReference type="EMBL" id="CP000493">
    <property type="protein sequence ID" value="ABM79992.1"/>
    <property type="molecule type" value="Genomic_DNA"/>
</dbReference>
<dbReference type="InterPro" id="IPR000644">
    <property type="entry name" value="CBS_dom"/>
</dbReference>
<dbReference type="InterPro" id="IPR051257">
    <property type="entry name" value="Diverse_CBS-Domain"/>
</dbReference>
<dbReference type="AlphaFoldDB" id="A2BJ31"/>
<dbReference type="GeneID" id="4781382"/>
<evidence type="ECO:0000313" key="5">
    <source>
        <dbReference type="Proteomes" id="UP000002593"/>
    </source>
</evidence>
<dbReference type="Gene3D" id="1.10.10.10">
    <property type="entry name" value="Winged helix-like DNA-binding domain superfamily/Winged helix DNA-binding domain"/>
    <property type="match status" value="1"/>
</dbReference>
<protein>
    <submittedName>
        <fullName evidence="4">Transcriptional regulator</fullName>
    </submittedName>
</protein>
<reference evidence="4 5" key="1">
    <citation type="journal article" date="2007" name="Archaea">
        <title>The genome of Hyperthermus butylicus: a sulfur-reducing, peptide fermenting, neutrophilic Crenarchaeote growing up to 108 degrees C.</title>
        <authorList>
            <person name="Brugger K."/>
            <person name="Chen L."/>
            <person name="Stark M."/>
            <person name="Zibat A."/>
            <person name="Redder P."/>
            <person name="Ruepp A."/>
            <person name="Awayez M."/>
            <person name="She Q."/>
            <person name="Garrett R.A."/>
            <person name="Klenk H.P."/>
        </authorList>
    </citation>
    <scope>NUCLEOTIDE SEQUENCE [LARGE SCALE GENOMIC DNA]</scope>
    <source>
        <strain evidence="5">DSM 5456 / JCM 9403 / PLM1-5</strain>
    </source>
</reference>
<dbReference type="GO" id="GO:0003677">
    <property type="term" value="F:DNA binding"/>
    <property type="evidence" value="ECO:0007669"/>
    <property type="project" value="InterPro"/>
</dbReference>
<dbReference type="GO" id="GO:0006355">
    <property type="term" value="P:regulation of DNA-templated transcription"/>
    <property type="evidence" value="ECO:0007669"/>
    <property type="project" value="InterPro"/>
</dbReference>
<dbReference type="KEGG" id="hbu:Hbut_0117"/>
<dbReference type="InterPro" id="IPR016436">
    <property type="entry name" value="UCP005063_CBS"/>
</dbReference>
<gene>
    <name evidence="4" type="ordered locus">Hbut_0117</name>
</gene>
<evidence type="ECO:0000313" key="4">
    <source>
        <dbReference type="EMBL" id="ABM79992.1"/>
    </source>
</evidence>
<dbReference type="SUPFAM" id="SSF46785">
    <property type="entry name" value="Winged helix' DNA-binding domain"/>
    <property type="match status" value="1"/>
</dbReference>
<dbReference type="PANTHER" id="PTHR43080:SF2">
    <property type="entry name" value="CBS DOMAIN-CONTAINING PROTEIN"/>
    <property type="match status" value="1"/>
</dbReference>
<dbReference type="InterPro" id="IPR036390">
    <property type="entry name" value="WH_DNA-bd_sf"/>
</dbReference>
<feature type="domain" description="CBS" evidence="3">
    <location>
        <begin position="242"/>
        <end position="296"/>
    </location>
</feature>
<dbReference type="RefSeq" id="WP_011821309.1">
    <property type="nucleotide sequence ID" value="NC_008818.1"/>
</dbReference>
<dbReference type="InterPro" id="IPR036388">
    <property type="entry name" value="WH-like_DNA-bd_sf"/>
</dbReference>
<dbReference type="PIRSF" id="PIRSF005063">
    <property type="entry name" value="UCP005063_CBS_MJ1232"/>
    <property type="match status" value="1"/>
</dbReference>
<dbReference type="STRING" id="415426.Hbut_0117"/>
<evidence type="ECO:0000259" key="3">
    <source>
        <dbReference type="PROSITE" id="PS51371"/>
    </source>
</evidence>
<dbReference type="InterPro" id="IPR005104">
    <property type="entry name" value="WHTH_HrcA_DNA-bd"/>
</dbReference>
<dbReference type="Pfam" id="PF00571">
    <property type="entry name" value="CBS"/>
    <property type="match status" value="2"/>
</dbReference>
<dbReference type="SUPFAM" id="SSF54631">
    <property type="entry name" value="CBS-domain pair"/>
    <property type="match status" value="1"/>
</dbReference>
<name>A2BJ31_HYPBU</name>
<evidence type="ECO:0000256" key="2">
    <source>
        <dbReference type="PROSITE-ProRule" id="PRU00703"/>
    </source>
</evidence>
<feature type="domain" description="CBS" evidence="3">
    <location>
        <begin position="177"/>
        <end position="236"/>
    </location>
</feature>
<dbReference type="InterPro" id="IPR046342">
    <property type="entry name" value="CBS_dom_sf"/>
</dbReference>
<dbReference type="PROSITE" id="PS51371">
    <property type="entry name" value="CBS"/>
    <property type="match status" value="2"/>
</dbReference>
<keyword evidence="1 2" id="KW-0129">CBS domain</keyword>
<organism evidence="4 5">
    <name type="scientific">Hyperthermus butylicus (strain DSM 5456 / JCM 9403 / PLM1-5)</name>
    <dbReference type="NCBI Taxonomy" id="415426"/>
    <lineage>
        <taxon>Archaea</taxon>
        <taxon>Thermoproteota</taxon>
        <taxon>Thermoprotei</taxon>
        <taxon>Desulfurococcales</taxon>
        <taxon>Pyrodictiaceae</taxon>
        <taxon>Hyperthermus</taxon>
    </lineage>
</organism>
<dbReference type="Pfam" id="PF03444">
    <property type="entry name" value="WHD_HrcA"/>
    <property type="match status" value="1"/>
</dbReference>
<keyword evidence="5" id="KW-1185">Reference proteome</keyword>
<dbReference type="EnsemblBacteria" id="ABM79992">
    <property type="protein sequence ID" value="ABM79992"/>
    <property type="gene ID" value="Hbut_0117"/>
</dbReference>
<proteinExistence type="predicted"/>
<accession>A2BJ31</accession>
<dbReference type="SMART" id="SM00116">
    <property type="entry name" value="CBS"/>
    <property type="match status" value="2"/>
</dbReference>